<accession>A0ABV7TJ72</accession>
<dbReference type="Pfam" id="PF09836">
    <property type="entry name" value="DUF2063"/>
    <property type="match status" value="1"/>
</dbReference>
<evidence type="ECO:0000256" key="1">
    <source>
        <dbReference type="SAM" id="MobiDB-lite"/>
    </source>
</evidence>
<keyword evidence="4" id="KW-1185">Reference proteome</keyword>
<evidence type="ECO:0000313" key="3">
    <source>
        <dbReference type="EMBL" id="MFC3615687.1"/>
    </source>
</evidence>
<evidence type="ECO:0000313" key="4">
    <source>
        <dbReference type="Proteomes" id="UP001595629"/>
    </source>
</evidence>
<keyword evidence="3" id="KW-0238">DNA-binding</keyword>
<evidence type="ECO:0000259" key="2">
    <source>
        <dbReference type="Pfam" id="PF09836"/>
    </source>
</evidence>
<dbReference type="GO" id="GO:0003677">
    <property type="term" value="F:DNA binding"/>
    <property type="evidence" value="ECO:0007669"/>
    <property type="project" value="UniProtKB-KW"/>
</dbReference>
<name>A0ABV7TJ72_9RHOB</name>
<reference evidence="4" key="1">
    <citation type="journal article" date="2019" name="Int. J. Syst. Evol. Microbiol.">
        <title>The Global Catalogue of Microorganisms (GCM) 10K type strain sequencing project: providing services to taxonomists for standard genome sequencing and annotation.</title>
        <authorList>
            <consortium name="The Broad Institute Genomics Platform"/>
            <consortium name="The Broad Institute Genome Sequencing Center for Infectious Disease"/>
            <person name="Wu L."/>
            <person name="Ma J."/>
        </authorList>
    </citation>
    <scope>NUCLEOTIDE SEQUENCE [LARGE SCALE GENOMIC DNA]</scope>
    <source>
        <strain evidence="4">KCTC 42911</strain>
    </source>
</reference>
<comment type="caution">
    <text evidence="3">The sequence shown here is derived from an EMBL/GenBank/DDBJ whole genome shotgun (WGS) entry which is preliminary data.</text>
</comment>
<dbReference type="Gene3D" id="1.10.150.690">
    <property type="entry name" value="DUF2063"/>
    <property type="match status" value="1"/>
</dbReference>
<dbReference type="RefSeq" id="WP_386736954.1">
    <property type="nucleotide sequence ID" value="NZ_JBHRXI010000017.1"/>
</dbReference>
<dbReference type="InterPro" id="IPR044922">
    <property type="entry name" value="DUF2063_N_sf"/>
</dbReference>
<proteinExistence type="predicted"/>
<dbReference type="InterPro" id="IPR018640">
    <property type="entry name" value="DUF2063"/>
</dbReference>
<dbReference type="EMBL" id="JBHRXI010000017">
    <property type="protein sequence ID" value="MFC3615687.1"/>
    <property type="molecule type" value="Genomic_DNA"/>
</dbReference>
<feature type="region of interest" description="Disordered" evidence="1">
    <location>
        <begin position="1"/>
        <end position="30"/>
    </location>
</feature>
<feature type="domain" description="Putative DNA-binding" evidence="2">
    <location>
        <begin position="5"/>
        <end position="95"/>
    </location>
</feature>
<organism evidence="3 4">
    <name type="scientific">Lutimaribacter marinistellae</name>
    <dbReference type="NCBI Taxonomy" id="1820329"/>
    <lineage>
        <taxon>Bacteria</taxon>
        <taxon>Pseudomonadati</taxon>
        <taxon>Pseudomonadota</taxon>
        <taxon>Alphaproteobacteria</taxon>
        <taxon>Rhodobacterales</taxon>
        <taxon>Roseobacteraceae</taxon>
        <taxon>Lutimaribacter</taxon>
    </lineage>
</organism>
<sequence length="251" mass="26788">MSVSQREFHTALLAPEQPHPQGLRDGADRPAGRRFDVYRNNVAVSLTEALHDGFPVIAKLLGKQNLDGLAGIYLRQHPPASPLMMHFGAAFPAFLAGMPQLAHLGYLPDIARLELALRQSYHAGDAEPVPPQSLALSPEALMGATLGFAPSVQLLRSPWPIHDIWRFNTEPGAPKPRAAAQDVLVTRPEYDPLPRLLPPGGAEWITATQAGETLGTAQDRATSAAADFDLAALLAMLLGDGAITSLSPPKA</sequence>
<gene>
    <name evidence="3" type="ORF">ACFORG_18180</name>
</gene>
<dbReference type="Proteomes" id="UP001595629">
    <property type="component" value="Unassembled WGS sequence"/>
</dbReference>
<protein>
    <submittedName>
        <fullName evidence="3">DNA-binding domain-containing protein</fullName>
    </submittedName>
</protein>